<dbReference type="OrthoDB" id="9793324at2"/>
<evidence type="ECO:0000256" key="2">
    <source>
        <dbReference type="SAM" id="SignalP"/>
    </source>
</evidence>
<sequence length="300" mass="33596">MVFRKLITVALAVALLSIIGALAGASGIAGHGLDAGKNSGMDVEDLSSKIIRFHVVASGNSPKEQELKLRVRDAVLDALKDDLSKMENIEETRNYIKSHLKNIEMIAKKEVEESGKDYEVKVFFGKFPFPVKTYGFITLPAGEYEALRIIIGKGEGKNWWCILFPPLCFVDITHGIATEEAKLRASQGLTPEEKAAVDNTHNTQNWEVELASDNAEKGKEDQAAGSAQKQRQEKHKDNEELALANKYERGMKEAQIRGKTPLLYEDRQEQGPVVVKFKMIEWLHAAWDRFQQNFKVALNN</sequence>
<evidence type="ECO:0008006" key="5">
    <source>
        <dbReference type="Google" id="ProtNLM"/>
    </source>
</evidence>
<dbReference type="InterPro" id="IPR014202">
    <property type="entry name" value="Spore_II_R"/>
</dbReference>
<dbReference type="NCBIfam" id="TIGR02837">
    <property type="entry name" value="spore_II_R"/>
    <property type="match status" value="1"/>
</dbReference>
<dbReference type="AlphaFoldDB" id="A0A140L3T7"/>
<dbReference type="InParanoid" id="A0A140L3T7"/>
<feature type="region of interest" description="Disordered" evidence="1">
    <location>
        <begin position="213"/>
        <end position="239"/>
    </location>
</feature>
<feature type="chain" id="PRO_5038660634" description="Stage II sporulation protein R" evidence="2">
    <location>
        <begin position="24"/>
        <end position="300"/>
    </location>
</feature>
<name>A0A140L3T7_9FIRM</name>
<organism evidence="3 4">
    <name type="scientific">Fervidicola ferrireducens</name>
    <dbReference type="NCBI Taxonomy" id="520764"/>
    <lineage>
        <taxon>Bacteria</taxon>
        <taxon>Bacillati</taxon>
        <taxon>Bacillota</taxon>
        <taxon>Clostridia</taxon>
        <taxon>Thermosediminibacterales</taxon>
        <taxon>Thermosediminibacteraceae</taxon>
        <taxon>Fervidicola</taxon>
    </lineage>
</organism>
<dbReference type="STRING" id="520764.AN618_19890"/>
<evidence type="ECO:0000313" key="4">
    <source>
        <dbReference type="Proteomes" id="UP000070427"/>
    </source>
</evidence>
<feature type="compositionally biased region" description="Basic and acidic residues" evidence="1">
    <location>
        <begin position="230"/>
        <end position="239"/>
    </location>
</feature>
<reference evidence="3 4" key="1">
    <citation type="submission" date="2015-12" db="EMBL/GenBank/DDBJ databases">
        <title>Draft genome sequnece of Fervidicola ferrireducens strain Y170.</title>
        <authorList>
            <person name="Patel B.K."/>
        </authorList>
    </citation>
    <scope>NUCLEOTIDE SEQUENCE [LARGE SCALE GENOMIC DNA]</scope>
    <source>
        <strain evidence="3 4">Y170</strain>
    </source>
</reference>
<gene>
    <name evidence="3" type="ORF">AN618_19890</name>
</gene>
<dbReference type="FunCoup" id="A0A140L3T7">
    <property type="interactions" value="51"/>
</dbReference>
<keyword evidence="2" id="KW-0732">Signal</keyword>
<dbReference type="Proteomes" id="UP000070427">
    <property type="component" value="Unassembled WGS sequence"/>
</dbReference>
<dbReference type="RefSeq" id="WP_066354503.1">
    <property type="nucleotide sequence ID" value="NZ_LOED01000030.1"/>
</dbReference>
<protein>
    <recommendedName>
        <fullName evidence="5">Stage II sporulation protein R</fullName>
    </recommendedName>
</protein>
<feature type="region of interest" description="Disordered" evidence="1">
    <location>
        <begin position="185"/>
        <end position="204"/>
    </location>
</feature>
<accession>A0A140L3T7</accession>
<proteinExistence type="predicted"/>
<dbReference type="EMBL" id="LOED01000030">
    <property type="protein sequence ID" value="KXG75212.1"/>
    <property type="molecule type" value="Genomic_DNA"/>
</dbReference>
<dbReference type="PATRIC" id="fig|520764.3.peg.2135"/>
<feature type="signal peptide" evidence="2">
    <location>
        <begin position="1"/>
        <end position="23"/>
    </location>
</feature>
<dbReference type="Pfam" id="PF09551">
    <property type="entry name" value="Spore_II_R"/>
    <property type="match status" value="1"/>
</dbReference>
<evidence type="ECO:0000313" key="3">
    <source>
        <dbReference type="EMBL" id="KXG75212.1"/>
    </source>
</evidence>
<keyword evidence="4" id="KW-1185">Reference proteome</keyword>
<evidence type="ECO:0000256" key="1">
    <source>
        <dbReference type="SAM" id="MobiDB-lite"/>
    </source>
</evidence>
<comment type="caution">
    <text evidence="3">The sequence shown here is derived from an EMBL/GenBank/DDBJ whole genome shotgun (WGS) entry which is preliminary data.</text>
</comment>